<gene>
    <name evidence="2" type="ORF">BGZ70_006103</name>
</gene>
<dbReference type="EMBL" id="JAAAHY010003365">
    <property type="protein sequence ID" value="KAF9942637.1"/>
    <property type="molecule type" value="Genomic_DNA"/>
</dbReference>
<dbReference type="AlphaFoldDB" id="A0A9P6LU55"/>
<keyword evidence="3" id="KW-1185">Reference proteome</keyword>
<name>A0A9P6LU55_MORAP</name>
<dbReference type="Proteomes" id="UP000738359">
    <property type="component" value="Unassembled WGS sequence"/>
</dbReference>
<evidence type="ECO:0000313" key="3">
    <source>
        <dbReference type="Proteomes" id="UP000738359"/>
    </source>
</evidence>
<evidence type="ECO:0000313" key="2">
    <source>
        <dbReference type="EMBL" id="KAF9942637.1"/>
    </source>
</evidence>
<feature type="non-terminal residue" evidence="2">
    <location>
        <position position="135"/>
    </location>
</feature>
<proteinExistence type="predicted"/>
<dbReference type="OrthoDB" id="10352790at2759"/>
<feature type="region of interest" description="Disordered" evidence="1">
    <location>
        <begin position="1"/>
        <end position="36"/>
    </location>
</feature>
<comment type="caution">
    <text evidence="2">The sequence shown here is derived from an EMBL/GenBank/DDBJ whole genome shotgun (WGS) entry which is preliminary data.</text>
</comment>
<protein>
    <submittedName>
        <fullName evidence="2">Uncharacterized protein</fullName>
    </submittedName>
</protein>
<sequence length="135" mass="14197">MTTSSRMEHQPSVYPGYPHQHPLQDSLHPHHPFSVSSSEAKLLPPLAYLSEAAAAVSAATTGKDGRLDFGHSAAGTPSYVKTQASEPDSPNKFSLQNSAHARHHAAAAAALPSPDKSHDHHGGDCVASGRSSPHR</sequence>
<evidence type="ECO:0000256" key="1">
    <source>
        <dbReference type="SAM" id="MobiDB-lite"/>
    </source>
</evidence>
<feature type="compositionally biased region" description="Polar residues" evidence="1">
    <location>
        <begin position="79"/>
        <end position="98"/>
    </location>
</feature>
<reference evidence="2" key="1">
    <citation type="journal article" date="2020" name="Fungal Divers.">
        <title>Resolving the Mortierellaceae phylogeny through synthesis of multi-gene phylogenetics and phylogenomics.</title>
        <authorList>
            <person name="Vandepol N."/>
            <person name="Liber J."/>
            <person name="Desiro A."/>
            <person name="Na H."/>
            <person name="Kennedy M."/>
            <person name="Barry K."/>
            <person name="Grigoriev I.V."/>
            <person name="Miller A.N."/>
            <person name="O'Donnell K."/>
            <person name="Stajich J.E."/>
            <person name="Bonito G."/>
        </authorList>
    </citation>
    <scope>NUCLEOTIDE SEQUENCE</scope>
    <source>
        <strain evidence="2">CK1249</strain>
    </source>
</reference>
<organism evidence="2 3">
    <name type="scientific">Mortierella alpina</name>
    <name type="common">Oleaginous fungus</name>
    <name type="synonym">Mortierella renispora</name>
    <dbReference type="NCBI Taxonomy" id="64518"/>
    <lineage>
        <taxon>Eukaryota</taxon>
        <taxon>Fungi</taxon>
        <taxon>Fungi incertae sedis</taxon>
        <taxon>Mucoromycota</taxon>
        <taxon>Mortierellomycotina</taxon>
        <taxon>Mortierellomycetes</taxon>
        <taxon>Mortierellales</taxon>
        <taxon>Mortierellaceae</taxon>
        <taxon>Mortierella</taxon>
    </lineage>
</organism>
<feature type="region of interest" description="Disordered" evidence="1">
    <location>
        <begin position="60"/>
        <end position="135"/>
    </location>
</feature>
<accession>A0A9P6LU55</accession>